<evidence type="ECO:0000256" key="5">
    <source>
        <dbReference type="ARBA" id="ARBA00022840"/>
    </source>
</evidence>
<evidence type="ECO:0000256" key="3">
    <source>
        <dbReference type="ARBA" id="ARBA00022737"/>
    </source>
</evidence>
<dbReference type="GO" id="GO:0005524">
    <property type="term" value="F:ATP binding"/>
    <property type="evidence" value="ECO:0007669"/>
    <property type="project" value="UniProtKB-KW"/>
</dbReference>
<dbReference type="Proteomes" id="UP000019116">
    <property type="component" value="Chromosome 1B"/>
</dbReference>
<proteinExistence type="inferred from homology"/>
<evidence type="ECO:0000259" key="6">
    <source>
        <dbReference type="Pfam" id="PF00931"/>
    </source>
</evidence>
<dbReference type="InterPro" id="IPR042197">
    <property type="entry name" value="Apaf_helical"/>
</dbReference>
<accession>A0A3B5Z4G4</accession>
<dbReference type="InterPro" id="IPR003591">
    <property type="entry name" value="Leu-rich_rpt_typical-subtyp"/>
</dbReference>
<dbReference type="SMR" id="A0A3B5Z4G4"/>
<sequence>MLSPVVGLLVKGIWEPVKKHSGDCLKPGRKVCDLKTSTDGLRVHVDIIAEQIQLGKRPRVQTTRWIESAQSTEEKSRAIINKFEGRSKHMLGCSWNCWLKYRIGRAARKRKKEVDKLKERTPQNDGIFTLLPPVGIELPLPPNIVGQNEYMGKIVGCIEQGSTCMVGICGMGGAGKTTLLKQLNNTFSCTAEMHTFDHVIYVEIGQQQNLGTVQKSIASQLGLTLGQEENTTSRSASLYRFLKERKFLLLMEKVGIPQKYLQNRQMIVITARDQQICRRMQAHSEVFLLQKLMFEEAWSLFEANAGCNGLTNTNAQIRGYAENIVRKCGGLPLALKIVGQAMASKESEQDWELAVRLLQRSQFHEVPDAYAESDLYHVLYISYDQLPDARTKQCFLYFALRLPDYVNVRFAIELWMGHGLLDEDNDLRANDLRGRAVLGCLKRACLLEEHARGQNYASMHDTIKGLALWIVHSKQGDGPRKNWLVRKGDETMKSEEWCTAHRISLYNLNDVVIPGSVPCRWLLTLLLRRSNIIGNVPTGFFRSAPSLTFLDISRTNIRELPLDVGELVNLQHLDLSDTLIQSIPRELQQLKSLRYLYLKNTRLVTIPDGTISGLTMLRVLDLFCSGLFPVDTTHALIKELESLAWLQSLGFTVSDPNSLQRILNPSNKASLKSLYFTKVEGLPHLHIAPAVFSRTRVHELERLTLYGMESLKELSIGPERVGSYRMGRGGASCLLSLRLLLICDCHSIKTLSWIKQLPCLEEVYLVDCESMLELVADADEGGTMSSAAVSFPRLKVLGLSRLRNLHNTCDGILAFRCLQRLLVYNCPMVTKLPSGLHKEERVPVILGRQDWWQRLDWEDSSMESTLNSFFRELPLSFQGDVGDVYRALARY</sequence>
<dbReference type="Gene3D" id="3.40.50.300">
    <property type="entry name" value="P-loop containing nucleotide triphosphate hydrolases"/>
    <property type="match status" value="1"/>
</dbReference>
<dbReference type="Pfam" id="PF23598">
    <property type="entry name" value="LRR_14"/>
    <property type="match status" value="1"/>
</dbReference>
<dbReference type="FunFam" id="1.10.8.430:FF:000003">
    <property type="entry name" value="Probable disease resistance protein At5g66910"/>
    <property type="match status" value="1"/>
</dbReference>
<organism evidence="8">
    <name type="scientific">Triticum aestivum</name>
    <name type="common">Wheat</name>
    <dbReference type="NCBI Taxonomy" id="4565"/>
    <lineage>
        <taxon>Eukaryota</taxon>
        <taxon>Viridiplantae</taxon>
        <taxon>Streptophyta</taxon>
        <taxon>Embryophyta</taxon>
        <taxon>Tracheophyta</taxon>
        <taxon>Spermatophyta</taxon>
        <taxon>Magnoliopsida</taxon>
        <taxon>Liliopsida</taxon>
        <taxon>Poales</taxon>
        <taxon>Poaceae</taxon>
        <taxon>BOP clade</taxon>
        <taxon>Pooideae</taxon>
        <taxon>Triticodae</taxon>
        <taxon>Triticeae</taxon>
        <taxon>Triticinae</taxon>
        <taxon>Triticum</taxon>
    </lineage>
</organism>
<dbReference type="Gene3D" id="1.10.8.430">
    <property type="entry name" value="Helical domain of apoptotic protease-activating factors"/>
    <property type="match status" value="1"/>
</dbReference>
<dbReference type="SUPFAM" id="SSF52058">
    <property type="entry name" value="L domain-like"/>
    <property type="match status" value="1"/>
</dbReference>
<feature type="domain" description="NB-ARC" evidence="6">
    <location>
        <begin position="154"/>
        <end position="306"/>
    </location>
</feature>
<keyword evidence="5" id="KW-0547">Nucleotide-binding</keyword>
<dbReference type="InterPro" id="IPR027417">
    <property type="entry name" value="P-loop_NTPase"/>
</dbReference>
<dbReference type="SMART" id="SM00369">
    <property type="entry name" value="LRR_TYP"/>
    <property type="match status" value="2"/>
</dbReference>
<keyword evidence="3" id="KW-0677">Repeat</keyword>
<dbReference type="Gramene" id="TraesCS1B02G402200.1">
    <property type="protein sequence ID" value="TraesCS1B02G402200.1"/>
    <property type="gene ID" value="TraesCS1B02G402200"/>
</dbReference>
<name>A0A3B5Z4G4_WHEAT</name>
<dbReference type="InterPro" id="IPR032675">
    <property type="entry name" value="LRR_dom_sf"/>
</dbReference>
<dbReference type="Pfam" id="PF00931">
    <property type="entry name" value="NB-ARC"/>
    <property type="match status" value="1"/>
</dbReference>
<keyword evidence="9" id="KW-1185">Reference proteome</keyword>
<dbReference type="InterPro" id="IPR050905">
    <property type="entry name" value="Plant_NBS-LRR"/>
</dbReference>
<evidence type="ECO:0000256" key="2">
    <source>
        <dbReference type="ARBA" id="ARBA00022614"/>
    </source>
</evidence>
<dbReference type="OMA" id="GILAFRC"/>
<evidence type="ECO:0000313" key="8">
    <source>
        <dbReference type="EnsemblPlants" id="TraesCS1B02G402200.1"/>
    </source>
</evidence>
<keyword evidence="5" id="KW-0067">ATP-binding</keyword>
<dbReference type="PANTHER" id="PTHR33463">
    <property type="entry name" value="NB-ARC DOMAIN-CONTAINING PROTEIN-RELATED"/>
    <property type="match status" value="1"/>
</dbReference>
<evidence type="ECO:0000313" key="9">
    <source>
        <dbReference type="Proteomes" id="UP000019116"/>
    </source>
</evidence>
<keyword evidence="2" id="KW-0433">Leucine-rich repeat</keyword>
<keyword evidence="4" id="KW-0611">Plant defense</keyword>
<evidence type="ECO:0000259" key="7">
    <source>
        <dbReference type="Pfam" id="PF23598"/>
    </source>
</evidence>
<dbReference type="AlphaFoldDB" id="A0A3B5Z4G4"/>
<dbReference type="EnsemblPlants" id="TraesCS1B02G402200.1">
    <property type="protein sequence ID" value="TraesCS1B02G402200.1"/>
    <property type="gene ID" value="TraesCS1B02G402200"/>
</dbReference>
<dbReference type="SUPFAM" id="SSF52540">
    <property type="entry name" value="P-loop containing nucleoside triphosphate hydrolases"/>
    <property type="match status" value="1"/>
</dbReference>
<dbReference type="STRING" id="4565.A0A3B5Z4G4"/>
<dbReference type="GO" id="GO:0043531">
    <property type="term" value="F:ADP binding"/>
    <property type="evidence" value="ECO:0007669"/>
    <property type="project" value="InterPro"/>
</dbReference>
<dbReference type="PROSITE" id="PS51450">
    <property type="entry name" value="LRR"/>
    <property type="match status" value="1"/>
</dbReference>
<dbReference type="InterPro" id="IPR001611">
    <property type="entry name" value="Leu-rich_rpt"/>
</dbReference>
<comment type="similarity">
    <text evidence="1">Belongs to the disease resistance NB-LRR family.</text>
</comment>
<evidence type="ECO:0000256" key="1">
    <source>
        <dbReference type="ARBA" id="ARBA00008894"/>
    </source>
</evidence>
<dbReference type="PANTHER" id="PTHR33463:SF204">
    <property type="entry name" value="NB-ARC DOMAIN-CONTAINING PROTEIN"/>
    <property type="match status" value="1"/>
</dbReference>
<feature type="domain" description="Disease resistance R13L4/SHOC-2-like LRR" evidence="7">
    <location>
        <begin position="519"/>
        <end position="775"/>
    </location>
</feature>
<reference evidence="8" key="1">
    <citation type="submission" date="2018-08" db="EMBL/GenBank/DDBJ databases">
        <authorList>
            <person name="Rossello M."/>
        </authorList>
    </citation>
    <scope>NUCLEOTIDE SEQUENCE [LARGE SCALE GENOMIC DNA]</scope>
    <source>
        <strain evidence="8">cv. Chinese Spring</strain>
    </source>
</reference>
<dbReference type="GO" id="GO:0006952">
    <property type="term" value="P:defense response"/>
    <property type="evidence" value="ECO:0007669"/>
    <property type="project" value="UniProtKB-KW"/>
</dbReference>
<dbReference type="InterPro" id="IPR055414">
    <property type="entry name" value="LRR_R13L4/SHOC2-like"/>
</dbReference>
<dbReference type="InterPro" id="IPR002182">
    <property type="entry name" value="NB-ARC"/>
</dbReference>
<dbReference type="PRINTS" id="PR00364">
    <property type="entry name" value="DISEASERSIST"/>
</dbReference>
<evidence type="ECO:0000256" key="4">
    <source>
        <dbReference type="ARBA" id="ARBA00022821"/>
    </source>
</evidence>
<reference evidence="8" key="2">
    <citation type="submission" date="2018-10" db="UniProtKB">
        <authorList>
            <consortium name="EnsemblPlants"/>
        </authorList>
    </citation>
    <scope>IDENTIFICATION</scope>
</reference>
<dbReference type="Gene3D" id="3.80.10.10">
    <property type="entry name" value="Ribonuclease Inhibitor"/>
    <property type="match status" value="2"/>
</dbReference>
<protein>
    <submittedName>
        <fullName evidence="8">Uncharacterized protein</fullName>
    </submittedName>
</protein>
<dbReference type="OrthoDB" id="764494at2759"/>